<dbReference type="GO" id="GO:0003700">
    <property type="term" value="F:DNA-binding transcription factor activity"/>
    <property type="evidence" value="ECO:0007669"/>
    <property type="project" value="TreeGrafter"/>
</dbReference>
<gene>
    <name evidence="5" type="ORF">SAMN05216361_2455</name>
</gene>
<feature type="domain" description="HTH lacI-type" evidence="4">
    <location>
        <begin position="4"/>
        <end position="58"/>
    </location>
</feature>
<dbReference type="AlphaFoldDB" id="A0A1M5KDI8"/>
<proteinExistence type="predicted"/>
<evidence type="ECO:0000313" key="6">
    <source>
        <dbReference type="Proteomes" id="UP000184520"/>
    </source>
</evidence>
<organism evidence="5 6">
    <name type="scientific">Marisediminitalea aggregata</name>
    <dbReference type="NCBI Taxonomy" id="634436"/>
    <lineage>
        <taxon>Bacteria</taxon>
        <taxon>Pseudomonadati</taxon>
        <taxon>Pseudomonadota</taxon>
        <taxon>Gammaproteobacteria</taxon>
        <taxon>Alteromonadales</taxon>
        <taxon>Alteromonadaceae</taxon>
        <taxon>Marisediminitalea</taxon>
    </lineage>
</organism>
<reference evidence="6" key="1">
    <citation type="submission" date="2016-11" db="EMBL/GenBank/DDBJ databases">
        <authorList>
            <person name="Varghese N."/>
            <person name="Submissions S."/>
        </authorList>
    </citation>
    <scope>NUCLEOTIDE SEQUENCE [LARGE SCALE GENOMIC DNA]</scope>
    <source>
        <strain evidence="6">CGMCC 1.8995</strain>
    </source>
</reference>
<dbReference type="SUPFAM" id="SSF47413">
    <property type="entry name" value="lambda repressor-like DNA-binding domains"/>
    <property type="match status" value="1"/>
</dbReference>
<dbReference type="PROSITE" id="PS00356">
    <property type="entry name" value="HTH_LACI_1"/>
    <property type="match status" value="1"/>
</dbReference>
<dbReference type="Proteomes" id="UP000184520">
    <property type="component" value="Unassembled WGS sequence"/>
</dbReference>
<protein>
    <submittedName>
        <fullName evidence="5">LacI family transcriptional regulator</fullName>
    </submittedName>
</protein>
<keyword evidence="3" id="KW-0804">Transcription</keyword>
<dbReference type="Pfam" id="PF00356">
    <property type="entry name" value="LacI"/>
    <property type="match status" value="1"/>
</dbReference>
<evidence type="ECO:0000313" key="5">
    <source>
        <dbReference type="EMBL" id="SHG50539.1"/>
    </source>
</evidence>
<keyword evidence="1" id="KW-0805">Transcription regulation</keyword>
<dbReference type="PANTHER" id="PTHR30146">
    <property type="entry name" value="LACI-RELATED TRANSCRIPTIONAL REPRESSOR"/>
    <property type="match status" value="1"/>
</dbReference>
<evidence type="ECO:0000259" key="4">
    <source>
        <dbReference type="PROSITE" id="PS50932"/>
    </source>
</evidence>
<evidence type="ECO:0000256" key="1">
    <source>
        <dbReference type="ARBA" id="ARBA00023015"/>
    </source>
</evidence>
<evidence type="ECO:0000256" key="2">
    <source>
        <dbReference type="ARBA" id="ARBA00023125"/>
    </source>
</evidence>
<dbReference type="Gene3D" id="3.40.50.2300">
    <property type="match status" value="2"/>
</dbReference>
<accession>A0A1M5KDI8</accession>
<dbReference type="OrthoDB" id="9798934at2"/>
<dbReference type="CDD" id="cd01392">
    <property type="entry name" value="HTH_LacI"/>
    <property type="match status" value="1"/>
</dbReference>
<name>A0A1M5KDI8_9ALTE</name>
<dbReference type="Pfam" id="PF13377">
    <property type="entry name" value="Peripla_BP_3"/>
    <property type="match status" value="1"/>
</dbReference>
<dbReference type="SUPFAM" id="SSF53822">
    <property type="entry name" value="Periplasmic binding protein-like I"/>
    <property type="match status" value="1"/>
</dbReference>
<dbReference type="GO" id="GO:0000976">
    <property type="term" value="F:transcription cis-regulatory region binding"/>
    <property type="evidence" value="ECO:0007669"/>
    <property type="project" value="TreeGrafter"/>
</dbReference>
<dbReference type="SMART" id="SM00354">
    <property type="entry name" value="HTH_LACI"/>
    <property type="match status" value="1"/>
</dbReference>
<dbReference type="EMBL" id="FQWD01000003">
    <property type="protein sequence ID" value="SHG50539.1"/>
    <property type="molecule type" value="Genomic_DNA"/>
</dbReference>
<evidence type="ECO:0000256" key="3">
    <source>
        <dbReference type="ARBA" id="ARBA00023163"/>
    </source>
</evidence>
<keyword evidence="6" id="KW-1185">Reference proteome</keyword>
<dbReference type="InterPro" id="IPR046335">
    <property type="entry name" value="LacI/GalR-like_sensor"/>
</dbReference>
<dbReference type="CDD" id="cd01545">
    <property type="entry name" value="PBP1_SalR"/>
    <property type="match status" value="1"/>
</dbReference>
<sequence>MGKATIGDVARAAGVSVKTVSRVINNESGVKDATRQRVAEIVKQLDYRPNLNARSLRTRQSYLLGVLFVDYSGNFYSHSILTGAIEACDQAGYNLLIRPLKINDEGFEPIIKQMHERSKPDGYLICPPLCDDPNVISLMDELDVPYVRIAPLHSEGSPYVRCQEEAASQKAVEHLINLGHQRIAMLSYLKGHGAGAWRLAGYKAALDNYNIPIVSEYIEEYGYDEEPNILDTVIRRLLTKTSVRPTAIFCVNDTLAASVYRIASQMGLKIPYDISIVGFDDDPMVENLWPPLTTIRQPISTMGNYAARMLIKALGNKQQALELPTLDCELVLRSSTGPYLPD</sequence>
<dbReference type="InterPro" id="IPR028082">
    <property type="entry name" value="Peripla_BP_I"/>
</dbReference>
<dbReference type="PANTHER" id="PTHR30146:SF153">
    <property type="entry name" value="LACTOSE OPERON REPRESSOR"/>
    <property type="match status" value="1"/>
</dbReference>
<dbReference type="RefSeq" id="WP_073322722.1">
    <property type="nucleotide sequence ID" value="NZ_FQWD01000003.1"/>
</dbReference>
<dbReference type="PROSITE" id="PS50932">
    <property type="entry name" value="HTH_LACI_2"/>
    <property type="match status" value="1"/>
</dbReference>
<dbReference type="InterPro" id="IPR010982">
    <property type="entry name" value="Lambda_DNA-bd_dom_sf"/>
</dbReference>
<dbReference type="InterPro" id="IPR000843">
    <property type="entry name" value="HTH_LacI"/>
</dbReference>
<dbReference type="STRING" id="634436.SAMN05216361_2455"/>
<dbReference type="Gene3D" id="1.10.260.40">
    <property type="entry name" value="lambda repressor-like DNA-binding domains"/>
    <property type="match status" value="1"/>
</dbReference>
<dbReference type="PRINTS" id="PR00036">
    <property type="entry name" value="HTHLACI"/>
</dbReference>
<keyword evidence="2" id="KW-0238">DNA-binding</keyword>